<reference evidence="10 11" key="1">
    <citation type="submission" date="2017-12" db="EMBL/GenBank/DDBJ databases">
        <title>The whole genome sequence of the Acidipropionibacterium virtanenii sp. nov. type strain JS278.</title>
        <authorList>
            <person name="Laine P."/>
            <person name="Deptula P."/>
            <person name="Varmanen P."/>
            <person name="Auvinen P."/>
        </authorList>
    </citation>
    <scope>NUCLEOTIDE SEQUENCE [LARGE SCALE GENOMIC DNA]</scope>
    <source>
        <strain evidence="10 11">JS278</strain>
    </source>
</reference>
<dbReference type="PROSITE" id="PS51101">
    <property type="entry name" value="PTS_EIIB_TYPE_4"/>
    <property type="match status" value="1"/>
</dbReference>
<evidence type="ECO:0000256" key="4">
    <source>
        <dbReference type="ARBA" id="ARBA00022597"/>
    </source>
</evidence>
<name>A0A344UQV7_9ACTN</name>
<dbReference type="GO" id="GO:0005737">
    <property type="term" value="C:cytoplasm"/>
    <property type="evidence" value="ECO:0007669"/>
    <property type="project" value="UniProtKB-SubCell"/>
</dbReference>
<evidence type="ECO:0000313" key="11">
    <source>
        <dbReference type="Proteomes" id="UP000251995"/>
    </source>
</evidence>
<dbReference type="EC" id="2.7.1.202" evidence="10"/>
<sequence length="166" mass="18273">MAIVEIRIDDRLVHGQVSTLWVPHFHVQRLLIVDDAVAVDENRKAILRFACPPQCKLSIFDAAKAAEKLGRRIDEGINVMIVVASPIPLLRMAELGYPIPAVTAGNMSRRPGTEQLAGLVYASPEETAAFAALLEKGTRIGYQPMPTSRREDLSPAINQLHRNQGE</sequence>
<feature type="compositionally biased region" description="Polar residues" evidence="8">
    <location>
        <begin position="156"/>
        <end position="166"/>
    </location>
</feature>
<dbReference type="KEGG" id="acij:JS278_00462"/>
<feature type="region of interest" description="Disordered" evidence="8">
    <location>
        <begin position="144"/>
        <end position="166"/>
    </location>
</feature>
<proteinExistence type="predicted"/>
<evidence type="ECO:0000256" key="3">
    <source>
        <dbReference type="ARBA" id="ARBA00022490"/>
    </source>
</evidence>
<dbReference type="Proteomes" id="UP000251995">
    <property type="component" value="Chromosome"/>
</dbReference>
<evidence type="ECO:0000256" key="2">
    <source>
        <dbReference type="ARBA" id="ARBA00022448"/>
    </source>
</evidence>
<keyword evidence="2" id="KW-0813">Transport</keyword>
<comment type="subcellular location">
    <subcellularLocation>
        <location evidence="1">Cytoplasm</location>
    </subcellularLocation>
</comment>
<keyword evidence="6" id="KW-0598">Phosphotransferase system</keyword>
<organism evidence="10 11">
    <name type="scientific">Acidipropionibacterium virtanenii</name>
    <dbReference type="NCBI Taxonomy" id="2057246"/>
    <lineage>
        <taxon>Bacteria</taxon>
        <taxon>Bacillati</taxon>
        <taxon>Actinomycetota</taxon>
        <taxon>Actinomycetes</taxon>
        <taxon>Propionibacteriales</taxon>
        <taxon>Propionibacteriaceae</taxon>
        <taxon>Acidipropionibacterium</taxon>
    </lineage>
</organism>
<dbReference type="RefSeq" id="WP_114043782.1">
    <property type="nucleotide sequence ID" value="NZ_CP025198.1"/>
</dbReference>
<dbReference type="InterPro" id="IPR036667">
    <property type="entry name" value="PTS_IIB_sorbose-sp_sf"/>
</dbReference>
<dbReference type="Pfam" id="PF03830">
    <property type="entry name" value="PTSIIB_sorb"/>
    <property type="match status" value="1"/>
</dbReference>
<evidence type="ECO:0000259" key="9">
    <source>
        <dbReference type="PROSITE" id="PS51101"/>
    </source>
</evidence>
<dbReference type="GO" id="GO:0016301">
    <property type="term" value="F:kinase activity"/>
    <property type="evidence" value="ECO:0007669"/>
    <property type="project" value="UniProtKB-KW"/>
</dbReference>
<evidence type="ECO:0000256" key="5">
    <source>
        <dbReference type="ARBA" id="ARBA00022679"/>
    </source>
</evidence>
<keyword evidence="4" id="KW-0762">Sugar transport</keyword>
<keyword evidence="3" id="KW-0963">Cytoplasm</keyword>
<gene>
    <name evidence="10" type="primary">levE</name>
    <name evidence="10" type="ORF">JS278_00462</name>
</gene>
<dbReference type="Gene3D" id="3.40.35.10">
    <property type="entry name" value="Phosphotransferase system, sorbose subfamily IIB component"/>
    <property type="match status" value="1"/>
</dbReference>
<evidence type="ECO:0000256" key="8">
    <source>
        <dbReference type="SAM" id="MobiDB-lite"/>
    </source>
</evidence>
<keyword evidence="7" id="KW-0418">Kinase</keyword>
<keyword evidence="11" id="KW-1185">Reference proteome</keyword>
<keyword evidence="5 10" id="KW-0808">Transferase</keyword>
<dbReference type="InterPro" id="IPR004720">
    <property type="entry name" value="PTS_IIB_sorbose-sp"/>
</dbReference>
<evidence type="ECO:0000256" key="6">
    <source>
        <dbReference type="ARBA" id="ARBA00022683"/>
    </source>
</evidence>
<dbReference type="GO" id="GO:0009401">
    <property type="term" value="P:phosphoenolpyruvate-dependent sugar phosphotransferase system"/>
    <property type="evidence" value="ECO:0007669"/>
    <property type="project" value="UniProtKB-KW"/>
</dbReference>
<evidence type="ECO:0000256" key="1">
    <source>
        <dbReference type="ARBA" id="ARBA00004496"/>
    </source>
</evidence>
<evidence type="ECO:0000313" key="10">
    <source>
        <dbReference type="EMBL" id="AXE37655.1"/>
    </source>
</evidence>
<accession>A0A344UQV7</accession>
<dbReference type="EMBL" id="CP025198">
    <property type="protein sequence ID" value="AXE37655.1"/>
    <property type="molecule type" value="Genomic_DNA"/>
</dbReference>
<dbReference type="OrthoDB" id="9788818at2"/>
<dbReference type="AlphaFoldDB" id="A0A344UQV7"/>
<evidence type="ECO:0000256" key="7">
    <source>
        <dbReference type="ARBA" id="ARBA00022777"/>
    </source>
</evidence>
<dbReference type="SUPFAM" id="SSF52728">
    <property type="entry name" value="PTS IIb component"/>
    <property type="match status" value="1"/>
</dbReference>
<dbReference type="GO" id="GO:0008982">
    <property type="term" value="F:protein-N(PI)-phosphohistidine-sugar phosphotransferase activity"/>
    <property type="evidence" value="ECO:0007669"/>
    <property type="project" value="InterPro"/>
</dbReference>
<protein>
    <submittedName>
        <fullName evidence="10">PTS system fructose-specific EIIB component</fullName>
        <ecNumber evidence="10">2.7.1.202</ecNumber>
    </submittedName>
</protein>
<feature type="domain" description="PTS EIIB type-4" evidence="9">
    <location>
        <begin position="1"/>
        <end position="164"/>
    </location>
</feature>